<feature type="region of interest" description="Disordered" evidence="1">
    <location>
        <begin position="22"/>
        <end position="51"/>
    </location>
</feature>
<evidence type="ECO:0000313" key="2">
    <source>
        <dbReference type="EMBL" id="MBB6069217.1"/>
    </source>
</evidence>
<sequence>MRHLPAIAAAAVLAAACGGDEHRGYTNPDTDPQARPTTAAAPAVAPPPAPPVLTAADSATAQASVAAQADSVRAAMLTVRVLGASEVGRLRQDVNKKQIATAQRLGQRASGEAQIRELVRAGRLVALGDSTEFWVLRRMDHSSPYVTPDARANLVELGRRFHARLDSAGLPHYRMKVTSAIRTDESQADLRRINSYASRIVSAHEFGTTIDVSHERFAVPVPRPGDAAAGLRARVLEEVGKENAKPLQAMLGRALLELRDEGALHVMIEDQQPVYHFTVARRYP</sequence>
<proteinExistence type="predicted"/>
<dbReference type="RefSeq" id="WP_170038039.1">
    <property type="nucleotide sequence ID" value="NZ_JABDTL010000002.1"/>
</dbReference>
<dbReference type="InterPro" id="IPR043769">
    <property type="entry name" value="DUF5715"/>
</dbReference>
<dbReference type="PROSITE" id="PS51257">
    <property type="entry name" value="PROKAR_LIPOPROTEIN"/>
    <property type="match status" value="1"/>
</dbReference>
<accession>A0A841GKU5</accession>
<comment type="caution">
    <text evidence="2">The sequence shown here is derived from an EMBL/GenBank/DDBJ whole genome shotgun (WGS) entry which is preliminary data.</text>
</comment>
<evidence type="ECO:0000256" key="1">
    <source>
        <dbReference type="SAM" id="MobiDB-lite"/>
    </source>
</evidence>
<dbReference type="EMBL" id="JACHIA010000002">
    <property type="protein sequence ID" value="MBB6069217.1"/>
    <property type="molecule type" value="Genomic_DNA"/>
</dbReference>
<name>A0A841GKU5_9BACT</name>
<dbReference type="AlphaFoldDB" id="A0A841GKU5"/>
<keyword evidence="3" id="KW-1185">Reference proteome</keyword>
<protein>
    <recommendedName>
        <fullName evidence="4">Lipoprotein</fullName>
    </recommendedName>
</protein>
<evidence type="ECO:0000313" key="3">
    <source>
        <dbReference type="Proteomes" id="UP000582837"/>
    </source>
</evidence>
<evidence type="ECO:0008006" key="4">
    <source>
        <dbReference type="Google" id="ProtNLM"/>
    </source>
</evidence>
<feature type="compositionally biased region" description="Low complexity" evidence="1">
    <location>
        <begin position="28"/>
        <end position="43"/>
    </location>
</feature>
<dbReference type="Proteomes" id="UP000582837">
    <property type="component" value="Unassembled WGS sequence"/>
</dbReference>
<reference evidence="2 3" key="1">
    <citation type="submission" date="2020-08" db="EMBL/GenBank/DDBJ databases">
        <title>Genomic Encyclopedia of Type Strains, Phase IV (KMG-IV): sequencing the most valuable type-strain genomes for metagenomic binning, comparative biology and taxonomic classification.</title>
        <authorList>
            <person name="Goeker M."/>
        </authorList>
    </citation>
    <scope>NUCLEOTIDE SEQUENCE [LARGE SCALE GENOMIC DNA]</scope>
    <source>
        <strain evidence="2 3">DSM 29007</strain>
    </source>
</reference>
<dbReference type="Pfam" id="PF18979">
    <property type="entry name" value="DUF5715"/>
    <property type="match status" value="1"/>
</dbReference>
<organism evidence="2 3">
    <name type="scientific">Longimicrobium terrae</name>
    <dbReference type="NCBI Taxonomy" id="1639882"/>
    <lineage>
        <taxon>Bacteria</taxon>
        <taxon>Pseudomonadati</taxon>
        <taxon>Gemmatimonadota</taxon>
        <taxon>Longimicrobiia</taxon>
        <taxon>Longimicrobiales</taxon>
        <taxon>Longimicrobiaceae</taxon>
        <taxon>Longimicrobium</taxon>
    </lineage>
</organism>
<gene>
    <name evidence="2" type="ORF">HNQ61_000832</name>
</gene>